<dbReference type="PANTHER" id="PTHR43378">
    <property type="entry name" value="UDP-3-O-ACYLGLUCOSAMINE N-ACYLTRANSFERASE"/>
    <property type="match status" value="1"/>
</dbReference>
<dbReference type="OrthoDB" id="9784739at2"/>
<dbReference type="Gene3D" id="3.40.1390.10">
    <property type="entry name" value="MurE/MurF, N-terminal domain"/>
    <property type="match status" value="1"/>
</dbReference>
<dbReference type="GO" id="GO:0016020">
    <property type="term" value="C:membrane"/>
    <property type="evidence" value="ECO:0007669"/>
    <property type="project" value="GOC"/>
</dbReference>
<dbReference type="InterPro" id="IPR018357">
    <property type="entry name" value="Hexapep_transf_CS"/>
</dbReference>
<comment type="subunit">
    <text evidence="7">Homotrimer.</text>
</comment>
<proteinExistence type="inferred from homology"/>
<dbReference type="Gene3D" id="2.160.10.10">
    <property type="entry name" value="Hexapeptide repeat proteins"/>
    <property type="match status" value="1"/>
</dbReference>
<keyword evidence="11" id="KW-1185">Reference proteome</keyword>
<dbReference type="InterPro" id="IPR011004">
    <property type="entry name" value="Trimer_LpxA-like_sf"/>
</dbReference>
<dbReference type="UniPathway" id="UPA00973"/>
<evidence type="ECO:0000256" key="1">
    <source>
        <dbReference type="ARBA" id="ARBA00022516"/>
    </source>
</evidence>
<dbReference type="HAMAP" id="MF_00523">
    <property type="entry name" value="LpxD"/>
    <property type="match status" value="1"/>
</dbReference>
<keyword evidence="2 7" id="KW-0441">Lipid A biosynthesis</keyword>
<feature type="domain" description="Mannose-1-phosphate guanyltransferase C-terminal" evidence="9">
    <location>
        <begin position="108"/>
        <end position="189"/>
    </location>
</feature>
<dbReference type="InterPro" id="IPR020573">
    <property type="entry name" value="UDP_GlcNAc_AcTrfase_non-rep"/>
</dbReference>
<comment type="similarity">
    <text evidence="7">Belongs to the transferase hexapeptide repeat family. LpxD subfamily.</text>
</comment>
<protein>
    <recommendedName>
        <fullName evidence="7">UDP-3-O-acylglucosamine N-acyltransferase</fullName>
        <ecNumber evidence="7">2.3.1.191</ecNumber>
    </recommendedName>
</protein>
<dbReference type="CDD" id="cd03352">
    <property type="entry name" value="LbH_LpxD"/>
    <property type="match status" value="1"/>
</dbReference>
<comment type="catalytic activity">
    <reaction evidence="7">
        <text>a UDP-3-O-[(3R)-3-hydroxyacyl]-alpha-D-glucosamine + a (3R)-hydroxyacyl-[ACP] = a UDP-2-N,3-O-bis[(3R)-3-hydroxyacyl]-alpha-D-glucosamine + holo-[ACP] + H(+)</text>
        <dbReference type="Rhea" id="RHEA:53836"/>
        <dbReference type="Rhea" id="RHEA-COMP:9685"/>
        <dbReference type="Rhea" id="RHEA-COMP:9945"/>
        <dbReference type="ChEBI" id="CHEBI:15378"/>
        <dbReference type="ChEBI" id="CHEBI:64479"/>
        <dbReference type="ChEBI" id="CHEBI:78827"/>
        <dbReference type="ChEBI" id="CHEBI:137740"/>
        <dbReference type="ChEBI" id="CHEBI:137748"/>
        <dbReference type="EC" id="2.3.1.191"/>
    </reaction>
</comment>
<dbReference type="RefSeq" id="WP_014102874.1">
    <property type="nucleotide sequence ID" value="NC_016026.1"/>
</dbReference>
<dbReference type="Pfam" id="PF00132">
    <property type="entry name" value="Hexapep"/>
    <property type="match status" value="1"/>
</dbReference>
<dbReference type="Pfam" id="PF04613">
    <property type="entry name" value="LpxD"/>
    <property type="match status" value="1"/>
</dbReference>
<dbReference type="NCBIfam" id="NF002060">
    <property type="entry name" value="PRK00892.1"/>
    <property type="match status" value="1"/>
</dbReference>
<dbReference type="PROSITE" id="PS00101">
    <property type="entry name" value="HEXAPEP_TRANSFERASES"/>
    <property type="match status" value="1"/>
</dbReference>
<dbReference type="NCBIfam" id="TIGR01853">
    <property type="entry name" value="lipid_A_lpxD"/>
    <property type="match status" value="1"/>
</dbReference>
<organism evidence="10 11">
    <name type="scientific">Micavibrio aeruginosavorus (strain ARL-13)</name>
    <dbReference type="NCBI Taxonomy" id="856793"/>
    <lineage>
        <taxon>Bacteria</taxon>
        <taxon>Pseudomonadati</taxon>
        <taxon>Bdellovibrionota</taxon>
        <taxon>Bdellovibrionia</taxon>
        <taxon>Bdellovibrionales</taxon>
        <taxon>Pseudobdellovibrionaceae</taxon>
        <taxon>Micavibrio</taxon>
    </lineage>
</organism>
<feature type="domain" description="UDP-3-O-[3-hydroxymyristoyl] glucosamine N-acyltransferase non-repeat region" evidence="8">
    <location>
        <begin position="34"/>
        <end position="100"/>
    </location>
</feature>
<feature type="active site" description="Proton acceptor" evidence="7">
    <location>
        <position position="250"/>
    </location>
</feature>
<dbReference type="PANTHER" id="PTHR43378:SF2">
    <property type="entry name" value="UDP-3-O-ACYLGLUCOSAMINE N-ACYLTRANSFERASE 1, MITOCHONDRIAL-RELATED"/>
    <property type="match status" value="1"/>
</dbReference>
<comment type="function">
    <text evidence="7">Catalyzes the N-acylation of UDP-3-O-acylglucosamine using 3-hydroxyacyl-ACP as the acyl donor. Is involved in the biosynthesis of lipid A, a phosphorylated glycolipid that anchors the lipopolysaccharide to the outer membrane of the cell.</text>
</comment>
<dbReference type="SUPFAM" id="SSF51161">
    <property type="entry name" value="Trimeric LpxA-like enzymes"/>
    <property type="match status" value="1"/>
</dbReference>
<dbReference type="InterPro" id="IPR001451">
    <property type="entry name" value="Hexapep"/>
</dbReference>
<dbReference type="InterPro" id="IPR056729">
    <property type="entry name" value="GMPPB_C"/>
</dbReference>
<reference evidence="10 11" key="1">
    <citation type="journal article" date="2011" name="BMC Genomics">
        <title>Genomic insights into an obligate epibiotic bacterial predator: Micavibrio aeruginosavorus ARL-13.</title>
        <authorList>
            <person name="Wang Z."/>
            <person name="Kadouri D."/>
            <person name="Wu M."/>
        </authorList>
    </citation>
    <scope>NUCLEOTIDE SEQUENCE [LARGE SCALE GENOMIC DNA]</scope>
    <source>
        <strain evidence="10 11">ARL-13</strain>
    </source>
</reference>
<evidence type="ECO:0000256" key="6">
    <source>
        <dbReference type="ARBA" id="ARBA00023315"/>
    </source>
</evidence>
<accession>G2KSQ1</accession>
<dbReference type="eggNOG" id="COG1044">
    <property type="taxonomic scope" value="Bacteria"/>
</dbReference>
<sequence>MADQSFFTRLGPFSLADIAASCGAELQSGNSAHMVHDVGALDQAGADQISFLDNIKYRDAFRASKAGACFVAPQMVEFAPAGMALLVSKNPYKAYALCAQKFYPEAYPAARISPHAHVDPSATIGAGCVIDDGAVVQAGATIGDGSWIESNAVIGRNVTVGQKCRIGAGATVTHCVIGNAVRLYPGVRIGQDGFGFAIDPAGHVKVPQLGRVVIEDRVEIGANTCIDRGAGPDTVIGAGTWIDNLVQIGHNVKIGRGCVIVSQVGVSGSTVLEDYVVLAGQVGVAGHLRIGRGARIAAQSGLMRDVPAGEEQMGSPALPIKQYMRQIAMLNRLIKKQK</sequence>
<dbReference type="GO" id="GO:0016410">
    <property type="term" value="F:N-acyltransferase activity"/>
    <property type="evidence" value="ECO:0007669"/>
    <property type="project" value="InterPro"/>
</dbReference>
<gene>
    <name evidence="7 10" type="primary">lpxD</name>
    <name evidence="10" type="ordered locus">MICA_1329</name>
</gene>
<evidence type="ECO:0000256" key="4">
    <source>
        <dbReference type="ARBA" id="ARBA00022737"/>
    </source>
</evidence>
<dbReference type="AlphaFoldDB" id="G2KSQ1"/>
<keyword evidence="5 7" id="KW-0443">Lipid metabolism</keyword>
<dbReference type="EC" id="2.3.1.191" evidence="7"/>
<dbReference type="STRING" id="856793.MICA_1329"/>
<evidence type="ECO:0000313" key="11">
    <source>
        <dbReference type="Proteomes" id="UP000009286"/>
    </source>
</evidence>
<evidence type="ECO:0000256" key="5">
    <source>
        <dbReference type="ARBA" id="ARBA00023098"/>
    </source>
</evidence>
<name>G2KSQ1_MICAA</name>
<evidence type="ECO:0000256" key="2">
    <source>
        <dbReference type="ARBA" id="ARBA00022556"/>
    </source>
</evidence>
<dbReference type="HOGENOM" id="CLU_049865_0_2_5"/>
<evidence type="ECO:0000313" key="10">
    <source>
        <dbReference type="EMBL" id="AEP09651.1"/>
    </source>
</evidence>
<dbReference type="GO" id="GO:0009245">
    <property type="term" value="P:lipid A biosynthetic process"/>
    <property type="evidence" value="ECO:0007669"/>
    <property type="project" value="UniProtKB-UniRule"/>
</dbReference>
<dbReference type="EMBL" id="CP002382">
    <property type="protein sequence ID" value="AEP09651.1"/>
    <property type="molecule type" value="Genomic_DNA"/>
</dbReference>
<evidence type="ECO:0000259" key="8">
    <source>
        <dbReference type="Pfam" id="PF04613"/>
    </source>
</evidence>
<dbReference type="Proteomes" id="UP000009286">
    <property type="component" value="Chromosome"/>
</dbReference>
<keyword evidence="3 7" id="KW-0808">Transferase</keyword>
<evidence type="ECO:0000256" key="7">
    <source>
        <dbReference type="HAMAP-Rule" id="MF_00523"/>
    </source>
</evidence>
<evidence type="ECO:0000256" key="3">
    <source>
        <dbReference type="ARBA" id="ARBA00022679"/>
    </source>
</evidence>
<keyword evidence="6 7" id="KW-0012">Acyltransferase</keyword>
<dbReference type="Pfam" id="PF25087">
    <property type="entry name" value="GMPPB_C"/>
    <property type="match status" value="1"/>
</dbReference>
<dbReference type="KEGG" id="mai:MICA_1329"/>
<dbReference type="InterPro" id="IPR007691">
    <property type="entry name" value="LpxD"/>
</dbReference>
<comment type="pathway">
    <text evidence="7">Bacterial outer membrane biogenesis; LPS lipid A biosynthesis.</text>
</comment>
<keyword evidence="1 7" id="KW-0444">Lipid biosynthesis</keyword>
<dbReference type="GO" id="GO:0103118">
    <property type="term" value="F:UDP-3-O-[(3R)-3-hydroxyacyl]-glucosamine N-acyltransferase activity"/>
    <property type="evidence" value="ECO:0007669"/>
    <property type="project" value="UniProtKB-EC"/>
</dbReference>
<evidence type="ECO:0000259" key="9">
    <source>
        <dbReference type="Pfam" id="PF25087"/>
    </source>
</evidence>
<keyword evidence="4 7" id="KW-0677">Repeat</keyword>